<keyword evidence="7" id="KW-0503">Monooxygenase</keyword>
<sequence length="339" mass="36018">MSVLTDLRVPILCAPMAGGPSTPELAAAVTNAGGLGSIAAGYLSPEDFDQILTQTRELTDLFNANIFVPETVRSDTDNLKRYATALGEAFSEAVDVPEFNDDHFRDKIDIVLDHTPAIVTFTFGLPDAAIIQRVQSNGSHVGVTVTSTAEAVASVKAGADFLIVQSTEAGGHLSVHRQDQAVTPTVLPVLVQEVRNKVSVPLVAAGGIGTVRQGQRALDAGAQAVSIGTRFLTAAEAGTKPAHAHALISREFSSTVQTRAFSGRIARGLANTFTSTMEPEQIVGYPHVHYMTSPIRKAHANDPQMLNLWAGTGFTHCVTQTASDIVREFSALRVDRRHG</sequence>
<evidence type="ECO:0000256" key="6">
    <source>
        <dbReference type="ARBA" id="ARBA00023002"/>
    </source>
</evidence>
<protein>
    <recommendedName>
        <fullName evidence="8">Propionate 3-nitronate monooxygenase</fullName>
    </recommendedName>
</protein>
<comment type="cofactor">
    <cofactor evidence="1">
        <name>FMN</name>
        <dbReference type="ChEBI" id="CHEBI:58210"/>
    </cofactor>
</comment>
<keyword evidence="3" id="KW-0216">Detoxification</keyword>
<dbReference type="EMBL" id="PNHK01000001">
    <property type="protein sequence ID" value="PMD06735.1"/>
    <property type="molecule type" value="Genomic_DNA"/>
</dbReference>
<evidence type="ECO:0000256" key="8">
    <source>
        <dbReference type="ARBA" id="ARBA00031155"/>
    </source>
</evidence>
<name>A0A2N6VRG2_9MICO</name>
<gene>
    <name evidence="10" type="ORF">CJ199_04730</name>
</gene>
<evidence type="ECO:0000256" key="4">
    <source>
        <dbReference type="ARBA" id="ARBA00022630"/>
    </source>
</evidence>
<evidence type="ECO:0000256" key="9">
    <source>
        <dbReference type="ARBA" id="ARBA00049401"/>
    </source>
</evidence>
<comment type="caution">
    <text evidence="10">The sequence shown here is derived from an EMBL/GenBank/DDBJ whole genome shotgun (WGS) entry which is preliminary data.</text>
</comment>
<keyword evidence="5" id="KW-0288">FMN</keyword>
<evidence type="ECO:0000256" key="5">
    <source>
        <dbReference type="ARBA" id="ARBA00022643"/>
    </source>
</evidence>
<comment type="catalytic activity">
    <reaction evidence="9">
        <text>3 propionate 3-nitronate + 3 O2 + H2O = 3 3-oxopropanoate + 2 nitrate + nitrite + H2O2 + 3 H(+)</text>
        <dbReference type="Rhea" id="RHEA:57332"/>
        <dbReference type="ChEBI" id="CHEBI:15377"/>
        <dbReference type="ChEBI" id="CHEBI:15378"/>
        <dbReference type="ChEBI" id="CHEBI:15379"/>
        <dbReference type="ChEBI" id="CHEBI:16240"/>
        <dbReference type="ChEBI" id="CHEBI:16301"/>
        <dbReference type="ChEBI" id="CHEBI:17632"/>
        <dbReference type="ChEBI" id="CHEBI:33190"/>
        <dbReference type="ChEBI" id="CHEBI:136067"/>
    </reaction>
</comment>
<proteinExistence type="inferred from homology"/>
<dbReference type="Pfam" id="PF03060">
    <property type="entry name" value="NMO"/>
    <property type="match status" value="1"/>
</dbReference>
<evidence type="ECO:0000256" key="7">
    <source>
        <dbReference type="ARBA" id="ARBA00023033"/>
    </source>
</evidence>
<dbReference type="InterPro" id="IPR013785">
    <property type="entry name" value="Aldolase_TIM"/>
</dbReference>
<dbReference type="SUPFAM" id="SSF51412">
    <property type="entry name" value="Inosine monophosphate dehydrogenase (IMPDH)"/>
    <property type="match status" value="1"/>
</dbReference>
<organism evidence="10 11">
    <name type="scientific">Brevibacterium paucivorans</name>
    <dbReference type="NCBI Taxonomy" id="170994"/>
    <lineage>
        <taxon>Bacteria</taxon>
        <taxon>Bacillati</taxon>
        <taxon>Actinomycetota</taxon>
        <taxon>Actinomycetes</taxon>
        <taxon>Micrococcales</taxon>
        <taxon>Brevibacteriaceae</taxon>
        <taxon>Brevibacterium</taxon>
    </lineage>
</organism>
<evidence type="ECO:0000313" key="10">
    <source>
        <dbReference type="EMBL" id="PMD06735.1"/>
    </source>
</evidence>
<dbReference type="RefSeq" id="WP_102238376.1">
    <property type="nucleotide sequence ID" value="NZ_BAAAIM010000005.1"/>
</dbReference>
<keyword evidence="10" id="KW-0223">Dioxygenase</keyword>
<dbReference type="AlphaFoldDB" id="A0A2N6VRG2"/>
<dbReference type="GO" id="GO:0009636">
    <property type="term" value="P:response to toxic substance"/>
    <property type="evidence" value="ECO:0007669"/>
    <property type="project" value="UniProtKB-KW"/>
</dbReference>
<dbReference type="GO" id="GO:0051213">
    <property type="term" value="F:dioxygenase activity"/>
    <property type="evidence" value="ECO:0007669"/>
    <property type="project" value="UniProtKB-KW"/>
</dbReference>
<dbReference type="GO" id="GO:0018580">
    <property type="term" value="F:nitronate monooxygenase activity"/>
    <property type="evidence" value="ECO:0007669"/>
    <property type="project" value="InterPro"/>
</dbReference>
<evidence type="ECO:0000256" key="2">
    <source>
        <dbReference type="ARBA" id="ARBA00009881"/>
    </source>
</evidence>
<dbReference type="CDD" id="cd04730">
    <property type="entry name" value="NPD_like"/>
    <property type="match status" value="1"/>
</dbReference>
<keyword evidence="4" id="KW-0285">Flavoprotein</keyword>
<reference evidence="10 11" key="1">
    <citation type="submission" date="2017-09" db="EMBL/GenBank/DDBJ databases">
        <title>Bacterial strain isolated from the female urinary microbiota.</title>
        <authorList>
            <person name="Thomas-White K."/>
            <person name="Kumar N."/>
            <person name="Forster S."/>
            <person name="Putonti C."/>
            <person name="Lawley T."/>
            <person name="Wolfe A.J."/>
        </authorList>
    </citation>
    <scope>NUCLEOTIDE SEQUENCE [LARGE SCALE GENOMIC DNA]</scope>
    <source>
        <strain evidence="10 11">UMB1301</strain>
    </source>
</reference>
<accession>A0A2N6VRG2</accession>
<keyword evidence="6" id="KW-0560">Oxidoreductase</keyword>
<evidence type="ECO:0000256" key="3">
    <source>
        <dbReference type="ARBA" id="ARBA00022575"/>
    </source>
</evidence>
<comment type="similarity">
    <text evidence="2">Belongs to the nitronate monooxygenase family. NMO class I subfamily.</text>
</comment>
<dbReference type="PANTHER" id="PTHR42747:SF3">
    <property type="entry name" value="NITRONATE MONOOXYGENASE-RELATED"/>
    <property type="match status" value="1"/>
</dbReference>
<evidence type="ECO:0000256" key="1">
    <source>
        <dbReference type="ARBA" id="ARBA00001917"/>
    </source>
</evidence>
<dbReference type="Proteomes" id="UP000235598">
    <property type="component" value="Unassembled WGS sequence"/>
</dbReference>
<dbReference type="Gene3D" id="3.20.20.70">
    <property type="entry name" value="Aldolase class I"/>
    <property type="match status" value="1"/>
</dbReference>
<dbReference type="OrthoDB" id="9778912at2"/>
<evidence type="ECO:0000313" key="11">
    <source>
        <dbReference type="Proteomes" id="UP000235598"/>
    </source>
</evidence>
<dbReference type="PANTHER" id="PTHR42747">
    <property type="entry name" value="NITRONATE MONOOXYGENASE-RELATED"/>
    <property type="match status" value="1"/>
</dbReference>
<dbReference type="InterPro" id="IPR004136">
    <property type="entry name" value="NMO"/>
</dbReference>